<dbReference type="PANTHER" id="PTHR37305:SF1">
    <property type="entry name" value="MEMBRANE PROTEIN"/>
    <property type="match status" value="1"/>
</dbReference>
<evidence type="ECO:0000313" key="3">
    <source>
        <dbReference type="Proteomes" id="UP000000263"/>
    </source>
</evidence>
<dbReference type="OrthoDB" id="153729at2"/>
<organism evidence="2 3">
    <name type="scientific">Roseiflexus castenholzii (strain DSM 13941 / HLO8)</name>
    <dbReference type="NCBI Taxonomy" id="383372"/>
    <lineage>
        <taxon>Bacteria</taxon>
        <taxon>Bacillati</taxon>
        <taxon>Chloroflexota</taxon>
        <taxon>Chloroflexia</taxon>
        <taxon>Chloroflexales</taxon>
        <taxon>Roseiflexineae</taxon>
        <taxon>Roseiflexaceae</taxon>
        <taxon>Roseiflexus</taxon>
    </lineage>
</organism>
<reference evidence="2 3" key="1">
    <citation type="submission" date="2007-08" db="EMBL/GenBank/DDBJ databases">
        <title>Complete sequence of Roseiflexus castenholzii DSM 13941.</title>
        <authorList>
            <consortium name="US DOE Joint Genome Institute"/>
            <person name="Copeland A."/>
            <person name="Lucas S."/>
            <person name="Lapidus A."/>
            <person name="Barry K."/>
            <person name="Glavina del Rio T."/>
            <person name="Dalin E."/>
            <person name="Tice H."/>
            <person name="Pitluck S."/>
            <person name="Thompson L.S."/>
            <person name="Brettin T."/>
            <person name="Bruce D."/>
            <person name="Detter J.C."/>
            <person name="Han C."/>
            <person name="Tapia R."/>
            <person name="Schmutz J."/>
            <person name="Larimer F."/>
            <person name="Land M."/>
            <person name="Hauser L."/>
            <person name="Kyrpides N."/>
            <person name="Mikhailova N."/>
            <person name="Bryant D.A."/>
            <person name="Hanada S."/>
            <person name="Tsukatani Y."/>
            <person name="Richardson P."/>
        </authorList>
    </citation>
    <scope>NUCLEOTIDE SEQUENCE [LARGE SCALE GENOMIC DNA]</scope>
    <source>
        <strain evidence="3">DSM 13941 / HLO8</strain>
    </source>
</reference>
<dbReference type="PANTHER" id="PTHR37305">
    <property type="entry name" value="INTEGRAL MEMBRANE PROTEIN-RELATED"/>
    <property type="match status" value="1"/>
</dbReference>
<feature type="transmembrane region" description="Helical" evidence="1">
    <location>
        <begin position="157"/>
        <end position="183"/>
    </location>
</feature>
<dbReference type="GO" id="GO:0140359">
    <property type="term" value="F:ABC-type transporter activity"/>
    <property type="evidence" value="ECO:0007669"/>
    <property type="project" value="InterPro"/>
</dbReference>
<protein>
    <submittedName>
        <fullName evidence="2">Uncharacterized protein</fullName>
    </submittedName>
</protein>
<proteinExistence type="predicted"/>
<dbReference type="KEGG" id="rca:Rcas_3952"/>
<gene>
    <name evidence="2" type="ordered locus">Rcas_3952</name>
</gene>
<dbReference type="AlphaFoldDB" id="A7NQY9"/>
<keyword evidence="3" id="KW-1185">Reference proteome</keyword>
<dbReference type="STRING" id="383372.Rcas_3952"/>
<name>A7NQY9_ROSCS</name>
<feature type="transmembrane region" description="Helical" evidence="1">
    <location>
        <begin position="112"/>
        <end position="145"/>
    </location>
</feature>
<dbReference type="GO" id="GO:0005886">
    <property type="term" value="C:plasma membrane"/>
    <property type="evidence" value="ECO:0007669"/>
    <property type="project" value="UniProtKB-SubCell"/>
</dbReference>
<dbReference type="Pfam" id="PF12730">
    <property type="entry name" value="ABC2_membrane_4"/>
    <property type="match status" value="1"/>
</dbReference>
<evidence type="ECO:0000313" key="2">
    <source>
        <dbReference type="EMBL" id="ABU59985.1"/>
    </source>
</evidence>
<feature type="transmembrane region" description="Helical" evidence="1">
    <location>
        <begin position="195"/>
        <end position="221"/>
    </location>
</feature>
<dbReference type="HOGENOM" id="CLU_959360_0_0_0"/>
<dbReference type="RefSeq" id="WP_012122408.1">
    <property type="nucleotide sequence ID" value="NC_009767.1"/>
</dbReference>
<sequence>MINLIRAEWLKLSRRPLSWILLTIFLVLLVVQVLVQFALTVGMPVRSGVVSAQFEEWRRGILFPGIFATALSHVNGLGGIFAVIFAAGAIGSEYSWGTLRTHLARDPARGRYLLAKLATIMLALAAATLLAVALASLLGVIVAPLLGASVRISSGDLANLILGVLRALYVLLPYVLLTVYAALLTRSLLGGLAVGLSYIIVEAGFGALALLRVLGGVWALVYNLTIGQNINTLTLMNRHAFGLRPETTAPLDLSQLPSPLQATLVVAVYSTLFLVLSLHLFRTRDIAGPG</sequence>
<dbReference type="EMBL" id="CP000804">
    <property type="protein sequence ID" value="ABU59985.1"/>
    <property type="molecule type" value="Genomic_DNA"/>
</dbReference>
<accession>A7NQY9</accession>
<keyword evidence="1" id="KW-0472">Membrane</keyword>
<dbReference type="Proteomes" id="UP000000263">
    <property type="component" value="Chromosome"/>
</dbReference>
<keyword evidence="1" id="KW-0812">Transmembrane</keyword>
<feature type="transmembrane region" description="Helical" evidence="1">
    <location>
        <begin position="20"/>
        <end position="41"/>
    </location>
</feature>
<keyword evidence="1" id="KW-1133">Transmembrane helix</keyword>
<feature type="transmembrane region" description="Helical" evidence="1">
    <location>
        <begin position="260"/>
        <end position="281"/>
    </location>
</feature>
<dbReference type="eggNOG" id="COG1277">
    <property type="taxonomic scope" value="Bacteria"/>
</dbReference>
<feature type="transmembrane region" description="Helical" evidence="1">
    <location>
        <begin position="61"/>
        <end position="91"/>
    </location>
</feature>
<evidence type="ECO:0000256" key="1">
    <source>
        <dbReference type="SAM" id="Phobius"/>
    </source>
</evidence>